<sequence>MNPVRFGLVGTDSPHAISFTKLLAAGTVDGGQVAGAWSAEPREDFPLSSRGAPNSQTLAELGVPLLDTPEQVAELSDVILIVEADARTHADLFHRVAHFGKPVYVDTRFAMTSAEARGMLDAAAGALVLAGSPKRFTHEFQRSLRSEPVLTADLSGPLPTQPGHPGLSWYGVHLVDLAVAALGPGCETVGLDDGVLTLTWPDDRQARLSGPAEWEPVTAGRLRFATGEESFEIVAGEPMLTGLLTALIAAGRNHRPTVPTTEILDIVAIVEAGNRCLAGSTRQSVNR</sequence>
<organism evidence="1 2">
    <name type="scientific">Kribbella aluminosa</name>
    <dbReference type="NCBI Taxonomy" id="416017"/>
    <lineage>
        <taxon>Bacteria</taxon>
        <taxon>Bacillati</taxon>
        <taxon>Actinomycetota</taxon>
        <taxon>Actinomycetes</taxon>
        <taxon>Propionibacteriales</taxon>
        <taxon>Kribbellaceae</taxon>
        <taxon>Kribbella</taxon>
    </lineage>
</organism>
<accession>A0ABS4UWX6</accession>
<name>A0ABS4UWX6_9ACTN</name>
<dbReference type="SUPFAM" id="SSF51735">
    <property type="entry name" value="NAD(P)-binding Rossmann-fold domains"/>
    <property type="match status" value="1"/>
</dbReference>
<reference evidence="1 2" key="1">
    <citation type="submission" date="2021-03" db="EMBL/GenBank/DDBJ databases">
        <title>Sequencing the genomes of 1000 actinobacteria strains.</title>
        <authorList>
            <person name="Klenk H.-P."/>
        </authorList>
    </citation>
    <scope>NUCLEOTIDE SEQUENCE [LARGE SCALE GENOMIC DNA]</scope>
    <source>
        <strain evidence="1 2">DSM 18824</strain>
    </source>
</reference>
<keyword evidence="2" id="KW-1185">Reference proteome</keyword>
<protein>
    <recommendedName>
        <fullName evidence="3">Dehydrogenase</fullName>
    </recommendedName>
</protein>
<dbReference type="RefSeq" id="WP_209698717.1">
    <property type="nucleotide sequence ID" value="NZ_BAAAVU010000023.1"/>
</dbReference>
<evidence type="ECO:0008006" key="3">
    <source>
        <dbReference type="Google" id="ProtNLM"/>
    </source>
</evidence>
<comment type="caution">
    <text evidence="1">The sequence shown here is derived from an EMBL/GenBank/DDBJ whole genome shotgun (WGS) entry which is preliminary data.</text>
</comment>
<dbReference type="Gene3D" id="3.40.50.720">
    <property type="entry name" value="NAD(P)-binding Rossmann-like Domain"/>
    <property type="match status" value="1"/>
</dbReference>
<dbReference type="Proteomes" id="UP000755585">
    <property type="component" value="Unassembled WGS sequence"/>
</dbReference>
<evidence type="ECO:0000313" key="1">
    <source>
        <dbReference type="EMBL" id="MBP2356157.1"/>
    </source>
</evidence>
<proteinExistence type="predicted"/>
<dbReference type="InterPro" id="IPR036291">
    <property type="entry name" value="NAD(P)-bd_dom_sf"/>
</dbReference>
<gene>
    <name evidence="1" type="ORF">JOF29_007267</name>
</gene>
<evidence type="ECO:0000313" key="2">
    <source>
        <dbReference type="Proteomes" id="UP000755585"/>
    </source>
</evidence>
<dbReference type="EMBL" id="JAGINT010000002">
    <property type="protein sequence ID" value="MBP2356157.1"/>
    <property type="molecule type" value="Genomic_DNA"/>
</dbReference>